<dbReference type="RefSeq" id="WP_146407020.1">
    <property type="nucleotide sequence ID" value="NZ_SJPU01000002.1"/>
</dbReference>
<dbReference type="AlphaFoldDB" id="A0A5C6BWC5"/>
<organism evidence="2 3">
    <name type="scientific">Allorhodopirellula heiligendammensis</name>
    <dbReference type="NCBI Taxonomy" id="2714739"/>
    <lineage>
        <taxon>Bacteria</taxon>
        <taxon>Pseudomonadati</taxon>
        <taxon>Planctomycetota</taxon>
        <taxon>Planctomycetia</taxon>
        <taxon>Pirellulales</taxon>
        <taxon>Pirellulaceae</taxon>
        <taxon>Allorhodopirellula</taxon>
    </lineage>
</organism>
<feature type="compositionally biased region" description="Polar residues" evidence="1">
    <location>
        <begin position="182"/>
        <end position="192"/>
    </location>
</feature>
<keyword evidence="3" id="KW-1185">Reference proteome</keyword>
<feature type="compositionally biased region" description="Polar residues" evidence="1">
    <location>
        <begin position="162"/>
        <end position="173"/>
    </location>
</feature>
<dbReference type="Pfam" id="PF13730">
    <property type="entry name" value="HTH_36"/>
    <property type="match status" value="1"/>
</dbReference>
<evidence type="ECO:0000313" key="3">
    <source>
        <dbReference type="Proteomes" id="UP000319908"/>
    </source>
</evidence>
<dbReference type="InterPro" id="IPR036388">
    <property type="entry name" value="WH-like_DNA-bd_sf"/>
</dbReference>
<dbReference type="Proteomes" id="UP000319908">
    <property type="component" value="Unassembled WGS sequence"/>
</dbReference>
<proteinExistence type="predicted"/>
<evidence type="ECO:0000313" key="2">
    <source>
        <dbReference type="EMBL" id="TWU15054.1"/>
    </source>
</evidence>
<feature type="compositionally biased region" description="Basic and acidic residues" evidence="1">
    <location>
        <begin position="137"/>
        <end position="153"/>
    </location>
</feature>
<comment type="caution">
    <text evidence="2">The sequence shown here is derived from an EMBL/GenBank/DDBJ whole genome shotgun (WGS) entry which is preliminary data.</text>
</comment>
<gene>
    <name evidence="2" type="ORF">Poly21_22450</name>
</gene>
<reference evidence="2 3" key="1">
    <citation type="journal article" date="2020" name="Antonie Van Leeuwenhoek">
        <title>Rhodopirellula heiligendammensis sp. nov., Rhodopirellula pilleata sp. nov., and Rhodopirellula solitaria sp. nov. isolated from natural or artificial marine surfaces in Northern Germany and California, USA, and emended description of the genus Rhodopirellula.</title>
        <authorList>
            <person name="Kallscheuer N."/>
            <person name="Wiegand S."/>
            <person name="Jogler M."/>
            <person name="Boedeker C."/>
            <person name="Peeters S.H."/>
            <person name="Rast P."/>
            <person name="Heuer A."/>
            <person name="Jetten M.S.M."/>
            <person name="Rohde M."/>
            <person name="Jogler C."/>
        </authorList>
    </citation>
    <scope>NUCLEOTIDE SEQUENCE [LARGE SCALE GENOMIC DNA]</scope>
    <source>
        <strain evidence="2 3">Poly21</strain>
    </source>
</reference>
<evidence type="ECO:0000256" key="1">
    <source>
        <dbReference type="SAM" id="MobiDB-lite"/>
    </source>
</evidence>
<dbReference type="OrthoDB" id="280213at2"/>
<evidence type="ECO:0008006" key="4">
    <source>
        <dbReference type="Google" id="ProtNLM"/>
    </source>
</evidence>
<dbReference type="Gene3D" id="1.10.10.10">
    <property type="entry name" value="Winged helix-like DNA-binding domain superfamily/Winged helix DNA-binding domain"/>
    <property type="match status" value="1"/>
</dbReference>
<feature type="region of interest" description="Disordered" evidence="1">
    <location>
        <begin position="137"/>
        <end position="207"/>
    </location>
</feature>
<accession>A0A5C6BWC5</accession>
<protein>
    <recommendedName>
        <fullName evidence="4">Helix-turn-helix domain-containing protein</fullName>
    </recommendedName>
</protein>
<name>A0A5C6BWC5_9BACT</name>
<sequence length="358" mass="39359">MSTHGSKKAKGDGPSQLQMDWDRYQREGWIANAAMPDGIANDGTVVRADKLASLLFHLNGHLGDNGEAFPSQDLLAQKMKVSTKTVGRAAEALQNMSLLIVQLKNRPGFKRVINHYRIVWSELLLLDPDRRRAFGESISGRRRESRSDNRPDQSDVGADQSDVPTDQSDVWTDQSDKASPKLFTNHSKNSPPLTEADRGGGNIPGESPGSWKVVVSALAALGMGGARKAVAAADRRGLSPQDVDELMARWERLRARQPSVTVAYLYRWLTGESRPPEEQEIRKAGKPSRSLTSDSTRLETIRTRVIRASRGTGMSDEEISAELRVKLQQAGFPPDAIRINGSSNIFNRGGRHAMQVDG</sequence>
<feature type="region of interest" description="Disordered" evidence="1">
    <location>
        <begin position="275"/>
        <end position="296"/>
    </location>
</feature>
<dbReference type="EMBL" id="SJPU01000002">
    <property type="protein sequence ID" value="TWU15054.1"/>
    <property type="molecule type" value="Genomic_DNA"/>
</dbReference>